<gene>
    <name evidence="5" type="primary">ssb</name>
    <name evidence="5" type="ORF">MKP09_24840</name>
</gene>
<keyword evidence="1 2" id="KW-0238">DNA-binding</keyword>
<dbReference type="PIRSF" id="PIRSF002070">
    <property type="entry name" value="SSB"/>
    <property type="match status" value="1"/>
</dbReference>
<evidence type="ECO:0000256" key="4">
    <source>
        <dbReference type="SAM" id="MobiDB-lite"/>
    </source>
</evidence>
<dbReference type="SUPFAM" id="SSF50249">
    <property type="entry name" value="Nucleic acid-binding proteins"/>
    <property type="match status" value="1"/>
</dbReference>
<dbReference type="Gene3D" id="2.40.50.140">
    <property type="entry name" value="Nucleic acid-binding proteins"/>
    <property type="match status" value="1"/>
</dbReference>
<protein>
    <recommendedName>
        <fullName evidence="2 3">Single-stranded DNA-binding protein</fullName>
    </recommendedName>
</protein>
<dbReference type="PANTHER" id="PTHR10302">
    <property type="entry name" value="SINGLE-STRANDED DNA-BINDING PROTEIN"/>
    <property type="match status" value="1"/>
</dbReference>
<dbReference type="InterPro" id="IPR000424">
    <property type="entry name" value="Primosome_PriB/ssb"/>
</dbReference>
<dbReference type="PROSITE" id="PS50935">
    <property type="entry name" value="SSB"/>
    <property type="match status" value="1"/>
</dbReference>
<feature type="region of interest" description="Disordered" evidence="4">
    <location>
        <begin position="101"/>
        <end position="146"/>
    </location>
</feature>
<keyword evidence="6" id="KW-1185">Reference proteome</keyword>
<evidence type="ECO:0000256" key="2">
    <source>
        <dbReference type="PIRNR" id="PIRNR002070"/>
    </source>
</evidence>
<dbReference type="InterPro" id="IPR012340">
    <property type="entry name" value="NA-bd_OB-fold"/>
</dbReference>
<dbReference type="PANTHER" id="PTHR10302:SF0">
    <property type="entry name" value="SINGLE-STRANDED DNA-BINDING PROTEIN, MITOCHONDRIAL"/>
    <property type="match status" value="1"/>
</dbReference>
<name>A0ABS9SRM6_9BACT</name>
<feature type="compositionally biased region" description="Polar residues" evidence="4">
    <location>
        <begin position="107"/>
        <end position="122"/>
    </location>
</feature>
<comment type="caution">
    <text evidence="5">The sequence shown here is derived from an EMBL/GenBank/DDBJ whole genome shotgun (WGS) entry which is preliminary data.</text>
</comment>
<feature type="compositionally biased region" description="Low complexity" evidence="4">
    <location>
        <begin position="123"/>
        <end position="138"/>
    </location>
</feature>
<dbReference type="Pfam" id="PF00436">
    <property type="entry name" value="SSB"/>
    <property type="match status" value="1"/>
</dbReference>
<dbReference type="GO" id="GO:0003677">
    <property type="term" value="F:DNA binding"/>
    <property type="evidence" value="ECO:0007669"/>
    <property type="project" value="UniProtKB-KW"/>
</dbReference>
<sequence>MIKIQVIGRLGKDCLVNNVNGRNVINFTVAHSERYKDSQGVQQERTTWVDCAYWTDRTAVAPYLLKGTQVFVEGQPEVRSFTKSDGTAGAALSMRVREVQLLGSKNDGGSQPGNNNYNAPQANTSSPSSSTTSNGGSEEPIDDLPF</sequence>
<accession>A0ABS9SRM6</accession>
<reference evidence="5 6" key="1">
    <citation type="submission" date="2022-02" db="EMBL/GenBank/DDBJ databases">
        <authorList>
            <person name="Min J."/>
        </authorList>
    </citation>
    <scope>NUCLEOTIDE SEQUENCE [LARGE SCALE GENOMIC DNA]</scope>
    <source>
        <strain evidence="5 6">GR10-1</strain>
    </source>
</reference>
<evidence type="ECO:0000256" key="1">
    <source>
        <dbReference type="ARBA" id="ARBA00023125"/>
    </source>
</evidence>
<evidence type="ECO:0000313" key="6">
    <source>
        <dbReference type="Proteomes" id="UP001202248"/>
    </source>
</evidence>
<dbReference type="InterPro" id="IPR011344">
    <property type="entry name" value="ssDNA-bd"/>
</dbReference>
<evidence type="ECO:0000256" key="3">
    <source>
        <dbReference type="RuleBase" id="RU000524"/>
    </source>
</evidence>
<dbReference type="NCBIfam" id="TIGR00621">
    <property type="entry name" value="ssb"/>
    <property type="match status" value="1"/>
</dbReference>
<dbReference type="RefSeq" id="WP_240833427.1">
    <property type="nucleotide sequence ID" value="NZ_JAKWBL010000005.1"/>
</dbReference>
<dbReference type="CDD" id="cd04496">
    <property type="entry name" value="SSB_OBF"/>
    <property type="match status" value="1"/>
</dbReference>
<proteinExistence type="predicted"/>
<organism evidence="5 6">
    <name type="scientific">Niabella ginsengisoli</name>
    <dbReference type="NCBI Taxonomy" id="522298"/>
    <lineage>
        <taxon>Bacteria</taxon>
        <taxon>Pseudomonadati</taxon>
        <taxon>Bacteroidota</taxon>
        <taxon>Chitinophagia</taxon>
        <taxon>Chitinophagales</taxon>
        <taxon>Chitinophagaceae</taxon>
        <taxon>Niabella</taxon>
    </lineage>
</organism>
<evidence type="ECO:0000313" key="5">
    <source>
        <dbReference type="EMBL" id="MCH5600906.1"/>
    </source>
</evidence>
<dbReference type="EMBL" id="JAKWBL010000005">
    <property type="protein sequence ID" value="MCH5600906.1"/>
    <property type="molecule type" value="Genomic_DNA"/>
</dbReference>
<dbReference type="Proteomes" id="UP001202248">
    <property type="component" value="Unassembled WGS sequence"/>
</dbReference>